<comment type="subunit">
    <text evidence="1">Component of the lipopolysaccharide transport and assembly complex.</text>
</comment>
<gene>
    <name evidence="1" type="primary">lptD</name>
    <name evidence="3" type="ORF">DDE23_12425</name>
</gene>
<feature type="domain" description="LptD C-terminal" evidence="2">
    <location>
        <begin position="286"/>
        <end position="624"/>
    </location>
</feature>
<comment type="caution">
    <text evidence="3">The sequence shown here is derived from an EMBL/GenBank/DDBJ whole genome shotgun (WGS) entry which is preliminary data.</text>
</comment>
<evidence type="ECO:0000313" key="4">
    <source>
        <dbReference type="Proteomes" id="UP000244810"/>
    </source>
</evidence>
<dbReference type="HAMAP" id="MF_01411">
    <property type="entry name" value="LPS_assembly_LptD"/>
    <property type="match status" value="1"/>
</dbReference>
<keyword evidence="1" id="KW-0732">Signal</keyword>
<sequence length="722" mass="78662">MAQIRQALSRIAEATRSQLTAAGLGLLVTLPLPALAQTQPATLMADQVFVDSAGRLVAEGAVEVWHGSIRLTAGRVVFDRRRDTLEIAGPITLSNGPDQVVLADAAQLAPSLRAGIVTGARVVLDQQMQISAARIERGTNGISQMDAVIASSCPVCASNPTPLWEIRAQRVRHDETTGRLEFERAQFRFAGVPIFYAPRLNLPAPGVTRAPGLLRPEISLDSQLGLSIGLPYFMPLGDSQDLTLTPRASTNGMVSLGFRWRMARQNGGIELGGQISHDGIVTDNLRGYGYVRALFALGNHWTLTADLLAASDRTYLETYNIADNARLHGHATLERITRDQAARLRLLGFYSLRAADVNDRLPNAVTEATLEQHHGVGGGDLTVDLGARAFWRQSSMDGIAGRDVARAHLALGWRRSVIMAGGIVATGALQGRIDHVRVSDDATYPDPVNRRVLQGMVELRWPLARVSDSGVRHVIEPVMQVIGAQRRGGALPNDDHTMPELDAGNLFALTRYSGEDAPDDGSRINAGLRWARHDPSGWTSETLIGHIWRRAPLPGFDPLHEQPLGGISSDWLLAGRLSNNDGLSLTARLLLDPDNTALRRAETNLAWHWDRTRLSTTYLYLPASTFEDRAVDLAEWSVDVTRRFDSGWATTVGWDYDFGQNIFAAARTGFTFSNECLSLDMTLARHFVTATNPSASTRFDLRIELLGIGGRAPSTGGRTCRT</sequence>
<dbReference type="GO" id="GO:1990351">
    <property type="term" value="C:transporter complex"/>
    <property type="evidence" value="ECO:0007669"/>
    <property type="project" value="TreeGrafter"/>
</dbReference>
<dbReference type="Pfam" id="PF04453">
    <property type="entry name" value="LptD"/>
    <property type="match status" value="1"/>
</dbReference>
<keyword evidence="1" id="KW-0998">Cell outer membrane</keyword>
<keyword evidence="4" id="KW-1185">Reference proteome</keyword>
<dbReference type="PANTHER" id="PTHR30189">
    <property type="entry name" value="LPS-ASSEMBLY PROTEIN"/>
    <property type="match status" value="1"/>
</dbReference>
<organism evidence="3 4">
    <name type="scientific">Pararhodobacter aggregans</name>
    <dbReference type="NCBI Taxonomy" id="404875"/>
    <lineage>
        <taxon>Bacteria</taxon>
        <taxon>Pseudomonadati</taxon>
        <taxon>Pseudomonadota</taxon>
        <taxon>Alphaproteobacteria</taxon>
        <taxon>Rhodobacterales</taxon>
        <taxon>Paracoccaceae</taxon>
        <taxon>Pararhodobacter</taxon>
    </lineage>
</organism>
<name>A0A2T7UQX4_9RHOB</name>
<dbReference type="InterPro" id="IPR007543">
    <property type="entry name" value="LptD_C"/>
</dbReference>
<dbReference type="EMBL" id="QDDR01000006">
    <property type="protein sequence ID" value="PVE47056.1"/>
    <property type="molecule type" value="Genomic_DNA"/>
</dbReference>
<proteinExistence type="inferred from homology"/>
<comment type="caution">
    <text evidence="1">Lacks conserved residue(s) required for the propagation of feature annotation.</text>
</comment>
<evidence type="ECO:0000256" key="1">
    <source>
        <dbReference type="HAMAP-Rule" id="MF_01411"/>
    </source>
</evidence>
<dbReference type="RefSeq" id="WP_107752068.1">
    <property type="nucleotide sequence ID" value="NZ_JBLWSZ010000055.1"/>
</dbReference>
<dbReference type="GO" id="GO:0015920">
    <property type="term" value="P:lipopolysaccharide transport"/>
    <property type="evidence" value="ECO:0007669"/>
    <property type="project" value="InterPro"/>
</dbReference>
<evidence type="ECO:0000259" key="2">
    <source>
        <dbReference type="Pfam" id="PF04453"/>
    </source>
</evidence>
<comment type="function">
    <text evidence="1">Involved in the assembly of lipopolysaccharide (LPS) at the surface of the outer membrane.</text>
</comment>
<dbReference type="PANTHER" id="PTHR30189:SF1">
    <property type="entry name" value="LPS-ASSEMBLY PROTEIN LPTD"/>
    <property type="match status" value="1"/>
</dbReference>
<dbReference type="OrthoDB" id="9760225at2"/>
<dbReference type="InterPro" id="IPR020889">
    <property type="entry name" value="LipoPS_assembly_LptD"/>
</dbReference>
<dbReference type="Proteomes" id="UP000244810">
    <property type="component" value="Unassembled WGS sequence"/>
</dbReference>
<comment type="similarity">
    <text evidence="1">Belongs to the LptD family.</text>
</comment>
<comment type="subcellular location">
    <subcellularLocation>
        <location evidence="1">Cell outer membrane</location>
    </subcellularLocation>
</comment>
<evidence type="ECO:0000313" key="3">
    <source>
        <dbReference type="EMBL" id="PVE47056.1"/>
    </source>
</evidence>
<dbReference type="AlphaFoldDB" id="A0A2T7UQX4"/>
<accession>A0A2T7UQX4</accession>
<dbReference type="GO" id="GO:0009279">
    <property type="term" value="C:cell outer membrane"/>
    <property type="evidence" value="ECO:0007669"/>
    <property type="project" value="UniProtKB-SubCell"/>
</dbReference>
<protein>
    <recommendedName>
        <fullName evidence="1">LPS-assembly protein LptD</fullName>
    </recommendedName>
</protein>
<reference evidence="3 4" key="1">
    <citation type="journal article" date="2011" name="Syst. Appl. Microbiol.">
        <title>Defluviimonas denitrificans gen. nov., sp. nov., and Pararhodobacter aggregans gen. nov., sp. nov., non-phototrophic Rhodobacteraceae from the biofilter of a marine aquaculture.</title>
        <authorList>
            <person name="Foesel B.U."/>
            <person name="Drake H.L."/>
            <person name="Schramm A."/>
        </authorList>
    </citation>
    <scope>NUCLEOTIDE SEQUENCE [LARGE SCALE GENOMIC DNA]</scope>
    <source>
        <strain evidence="3 4">D1-19</strain>
    </source>
</reference>
<dbReference type="GO" id="GO:0043165">
    <property type="term" value="P:Gram-negative-bacterium-type cell outer membrane assembly"/>
    <property type="evidence" value="ECO:0007669"/>
    <property type="project" value="UniProtKB-UniRule"/>
</dbReference>
<keyword evidence="1" id="KW-0472">Membrane</keyword>
<dbReference type="InterPro" id="IPR050218">
    <property type="entry name" value="LptD"/>
</dbReference>